<dbReference type="RefSeq" id="WP_379288742.1">
    <property type="nucleotide sequence ID" value="NZ_JBHTIU010000040.1"/>
</dbReference>
<dbReference type="PRINTS" id="PR00040">
    <property type="entry name" value="HTHMERR"/>
</dbReference>
<proteinExistence type="predicted"/>
<dbReference type="PANTHER" id="PTHR30204">
    <property type="entry name" value="REDOX-CYCLING DRUG-SENSING TRANSCRIPTIONAL ACTIVATOR SOXR"/>
    <property type="match status" value="1"/>
</dbReference>
<dbReference type="InterPro" id="IPR047057">
    <property type="entry name" value="MerR_fam"/>
</dbReference>
<comment type="caution">
    <text evidence="3">The sequence shown here is derived from an EMBL/GenBank/DDBJ whole genome shotgun (WGS) entry which is preliminary data.</text>
</comment>
<dbReference type="Proteomes" id="UP001597120">
    <property type="component" value="Unassembled WGS sequence"/>
</dbReference>
<accession>A0ABW3DCB1</accession>
<dbReference type="PROSITE" id="PS50937">
    <property type="entry name" value="HTH_MERR_2"/>
    <property type="match status" value="1"/>
</dbReference>
<dbReference type="SUPFAM" id="SSF46955">
    <property type="entry name" value="Putative DNA-binding domain"/>
    <property type="match status" value="1"/>
</dbReference>
<feature type="domain" description="HTH merR-type" evidence="2">
    <location>
        <begin position="1"/>
        <end position="70"/>
    </location>
</feature>
<evidence type="ECO:0000259" key="2">
    <source>
        <dbReference type="PROSITE" id="PS50937"/>
    </source>
</evidence>
<evidence type="ECO:0000256" key="1">
    <source>
        <dbReference type="ARBA" id="ARBA00023125"/>
    </source>
</evidence>
<evidence type="ECO:0000313" key="4">
    <source>
        <dbReference type="Proteomes" id="UP001597120"/>
    </source>
</evidence>
<keyword evidence="4" id="KW-1185">Reference proteome</keyword>
<evidence type="ECO:0000313" key="3">
    <source>
        <dbReference type="EMBL" id="MFD0870189.1"/>
    </source>
</evidence>
<protein>
    <submittedName>
        <fullName evidence="3">MerR family transcriptional regulator</fullName>
    </submittedName>
</protein>
<keyword evidence="1" id="KW-0238">DNA-binding</keyword>
<dbReference type="EMBL" id="JBHTIU010000040">
    <property type="protein sequence ID" value="MFD0870189.1"/>
    <property type="molecule type" value="Genomic_DNA"/>
</dbReference>
<name>A0ABW3DCB1_9BACL</name>
<dbReference type="InterPro" id="IPR000551">
    <property type="entry name" value="MerR-type_HTH_dom"/>
</dbReference>
<dbReference type="Gene3D" id="1.10.1660.10">
    <property type="match status" value="1"/>
</dbReference>
<gene>
    <name evidence="3" type="ORF">ACFQ03_13590</name>
</gene>
<organism evidence="3 4">
    <name type="scientific">Paenibacillus residui</name>
    <dbReference type="NCBI Taxonomy" id="629724"/>
    <lineage>
        <taxon>Bacteria</taxon>
        <taxon>Bacillati</taxon>
        <taxon>Bacillota</taxon>
        <taxon>Bacilli</taxon>
        <taxon>Bacillales</taxon>
        <taxon>Paenibacillaceae</taxon>
        <taxon>Paenibacillus</taxon>
    </lineage>
</organism>
<sequence length="260" mass="30613">MIHIKEVAKQTKITVRTLRYYDQIGLLAPSSKTEGGHRLYTEEDLKKLQYIQFLKELGYGLQNIKEMLADPDWNWSISLEKQLVYIMEEQARLQKIESSLRELINGIAAEDGNESLAIRKLIQLWNRNKKGRRAFKESMFNDREVESWAKLPKMNGDDPDSMEWIALLGQIKRYMLKDDPSSPRVQNIIRRMLEKQVEDFAGEEQFINKLWELRKSPEQSEELGLYPIDQEVLEYMERAYDIYAASLQDSARSKEETRES</sequence>
<dbReference type="SMART" id="SM00422">
    <property type="entry name" value="HTH_MERR"/>
    <property type="match status" value="1"/>
</dbReference>
<dbReference type="InterPro" id="IPR009061">
    <property type="entry name" value="DNA-bd_dom_put_sf"/>
</dbReference>
<dbReference type="CDD" id="cd01106">
    <property type="entry name" value="HTH_TipAL-Mta"/>
    <property type="match status" value="1"/>
</dbReference>
<dbReference type="PANTHER" id="PTHR30204:SF96">
    <property type="entry name" value="CHROMOSOME-ANCHORING PROTEIN RACA"/>
    <property type="match status" value="1"/>
</dbReference>
<dbReference type="Pfam" id="PF13411">
    <property type="entry name" value="MerR_1"/>
    <property type="match status" value="1"/>
</dbReference>
<reference evidence="4" key="1">
    <citation type="journal article" date="2019" name="Int. J. Syst. Evol. Microbiol.">
        <title>The Global Catalogue of Microorganisms (GCM) 10K type strain sequencing project: providing services to taxonomists for standard genome sequencing and annotation.</title>
        <authorList>
            <consortium name="The Broad Institute Genomics Platform"/>
            <consortium name="The Broad Institute Genome Sequencing Center for Infectious Disease"/>
            <person name="Wu L."/>
            <person name="Ma J."/>
        </authorList>
    </citation>
    <scope>NUCLEOTIDE SEQUENCE [LARGE SCALE GENOMIC DNA]</scope>
    <source>
        <strain evidence="4">CCUG 57263</strain>
    </source>
</reference>